<dbReference type="NCBIfam" id="TIGR00663">
    <property type="entry name" value="dnan"/>
    <property type="match status" value="1"/>
</dbReference>
<evidence type="ECO:0000256" key="6">
    <source>
        <dbReference type="ARBA" id="ARBA00022695"/>
    </source>
</evidence>
<dbReference type="GO" id="GO:0009360">
    <property type="term" value="C:DNA polymerase III complex"/>
    <property type="evidence" value="ECO:0007669"/>
    <property type="project" value="InterPro"/>
</dbReference>
<evidence type="ECO:0000256" key="7">
    <source>
        <dbReference type="ARBA" id="ARBA00022705"/>
    </source>
</evidence>
<reference evidence="14 15" key="1">
    <citation type="submission" date="2017-11" db="EMBL/GenBank/DDBJ databases">
        <title>Genomic Encyclopedia of Archaeal and Bacterial Type Strains, Phase II (KMG-II): From Individual Species to Whole Genera.</title>
        <authorList>
            <person name="Goeker M."/>
        </authorList>
    </citation>
    <scope>NUCLEOTIDE SEQUENCE [LARGE SCALE GENOMIC DNA]</scope>
    <source>
        <strain evidence="14 15">DSM 25478</strain>
    </source>
</reference>
<accession>A0A2M9CCS1</accession>
<dbReference type="InterPro" id="IPR001001">
    <property type="entry name" value="DNA_polIII_beta"/>
</dbReference>
<evidence type="ECO:0000313" key="14">
    <source>
        <dbReference type="EMBL" id="PJJ69148.1"/>
    </source>
</evidence>
<dbReference type="PANTHER" id="PTHR30478:SF0">
    <property type="entry name" value="BETA SLIDING CLAMP"/>
    <property type="match status" value="1"/>
</dbReference>
<dbReference type="GO" id="GO:0005737">
    <property type="term" value="C:cytoplasm"/>
    <property type="evidence" value="ECO:0007669"/>
    <property type="project" value="UniProtKB-SubCell"/>
</dbReference>
<dbReference type="PIRSF" id="PIRSF000804">
    <property type="entry name" value="DNA_pol_III_b"/>
    <property type="match status" value="1"/>
</dbReference>
<evidence type="ECO:0000259" key="13">
    <source>
        <dbReference type="Pfam" id="PF02768"/>
    </source>
</evidence>
<keyword evidence="9" id="KW-0238">DNA-binding</keyword>
<keyword evidence="4 10" id="KW-0963">Cytoplasm</keyword>
<keyword evidence="6 10" id="KW-0548">Nucleotidyltransferase</keyword>
<evidence type="ECO:0000256" key="9">
    <source>
        <dbReference type="ARBA" id="ARBA00023125"/>
    </source>
</evidence>
<comment type="function">
    <text evidence="10">Confers DNA tethering and processivity to DNA polymerases and other proteins. Acts as a clamp, forming a ring around DNA (a reaction catalyzed by the clamp-loading complex) which diffuses in an ATP-independent manner freely and bidirectionally along dsDNA. Initially characterized for its ability to contact the catalytic subunit of DNA polymerase III (Pol III), a complex, multichain enzyme responsible for most of the replicative synthesis in bacteria; Pol III exhibits 3'-5' exonuclease proofreading activity. The beta chain is required for initiation of replication as well as for processivity of DNA replication.</text>
</comment>
<feature type="domain" description="DNA polymerase III beta sliding clamp central" evidence="12">
    <location>
        <begin position="128"/>
        <end position="245"/>
    </location>
</feature>
<organism evidence="14 15">
    <name type="scientific">Sediminihabitans luteus</name>
    <dbReference type="NCBI Taxonomy" id="1138585"/>
    <lineage>
        <taxon>Bacteria</taxon>
        <taxon>Bacillati</taxon>
        <taxon>Actinomycetota</taxon>
        <taxon>Actinomycetes</taxon>
        <taxon>Micrococcales</taxon>
        <taxon>Cellulomonadaceae</taxon>
        <taxon>Sediminihabitans</taxon>
    </lineage>
</organism>
<dbReference type="OrthoDB" id="468978at2"/>
<evidence type="ECO:0000256" key="8">
    <source>
        <dbReference type="ARBA" id="ARBA00022932"/>
    </source>
</evidence>
<evidence type="ECO:0000256" key="10">
    <source>
        <dbReference type="PIRNR" id="PIRNR000804"/>
    </source>
</evidence>
<name>A0A2M9CCS1_9CELL</name>
<dbReference type="CDD" id="cd00140">
    <property type="entry name" value="beta_clamp"/>
    <property type="match status" value="1"/>
</dbReference>
<dbReference type="AlphaFoldDB" id="A0A2M9CCS1"/>
<evidence type="ECO:0000256" key="3">
    <source>
        <dbReference type="ARBA" id="ARBA00021035"/>
    </source>
</evidence>
<dbReference type="GO" id="GO:0003677">
    <property type="term" value="F:DNA binding"/>
    <property type="evidence" value="ECO:0007669"/>
    <property type="project" value="UniProtKB-UniRule"/>
</dbReference>
<dbReference type="GO" id="GO:0006271">
    <property type="term" value="P:DNA strand elongation involved in DNA replication"/>
    <property type="evidence" value="ECO:0007669"/>
    <property type="project" value="TreeGrafter"/>
</dbReference>
<dbReference type="InterPro" id="IPR022635">
    <property type="entry name" value="DNA_polIII_beta_C"/>
</dbReference>
<dbReference type="Gene3D" id="3.10.150.10">
    <property type="entry name" value="DNA Polymerase III, subunit A, domain 2"/>
    <property type="match status" value="3"/>
</dbReference>
<proteinExistence type="inferred from homology"/>
<keyword evidence="5 10" id="KW-0808">Transferase</keyword>
<comment type="subunit">
    <text evidence="10">Forms a ring-shaped head-to-tail homodimer around DNA.</text>
</comment>
<sequence>MKFRVERDVLADAVTWTARTLPTRPPAPVLAGVRIEADAAGTLSLSSFDYEVSARSEIPAEVREPGTVLVSGRLLAEISRSLPAKPVDVVVEGNKVVVTCGASRFTLLTMPVEDYPALPTMPELTGTVSGDELTSAVAQVSVAASRDDTLPLLTGVRMEIQGERITLLATDRYRLALRELVWNPTVPSYEAVALVRARTLTDVAKSLGSSGKVNVALSADGGVNLIGFEAGGRHTTSQLVDGDYPPVRRLFPDETPIHAVVPTAALMDAAKRVALVAERNTPIRLSFSDGQVVLDAGQGDDAQASEALEAVLVGEEISVAFNPQFLLDGLGALGTDFVRMGFTHPNKPVEFTGQESLDGESSSSYRYLLVPIRFSS</sequence>
<evidence type="ECO:0000259" key="12">
    <source>
        <dbReference type="Pfam" id="PF02767"/>
    </source>
</evidence>
<dbReference type="InterPro" id="IPR022634">
    <property type="entry name" value="DNA_polIII_beta_N"/>
</dbReference>
<dbReference type="PANTHER" id="PTHR30478">
    <property type="entry name" value="DNA POLYMERASE III SUBUNIT BETA"/>
    <property type="match status" value="1"/>
</dbReference>
<evidence type="ECO:0000256" key="5">
    <source>
        <dbReference type="ARBA" id="ARBA00022679"/>
    </source>
</evidence>
<dbReference type="Pfam" id="PF00712">
    <property type="entry name" value="DNA_pol3_beta"/>
    <property type="match status" value="1"/>
</dbReference>
<gene>
    <name evidence="14" type="ORF">CLV28_2605</name>
</gene>
<dbReference type="SUPFAM" id="SSF55979">
    <property type="entry name" value="DNA clamp"/>
    <property type="match status" value="3"/>
</dbReference>
<keyword evidence="8 10" id="KW-0239">DNA-directed DNA polymerase</keyword>
<dbReference type="Pfam" id="PF02767">
    <property type="entry name" value="DNA_pol3_beta_2"/>
    <property type="match status" value="1"/>
</dbReference>
<keyword evidence="15" id="KW-1185">Reference proteome</keyword>
<feature type="domain" description="DNA polymerase III beta sliding clamp N-terminal" evidence="11">
    <location>
        <begin position="1"/>
        <end position="119"/>
    </location>
</feature>
<evidence type="ECO:0000256" key="1">
    <source>
        <dbReference type="ARBA" id="ARBA00004496"/>
    </source>
</evidence>
<comment type="subcellular location">
    <subcellularLocation>
        <location evidence="1 10">Cytoplasm</location>
    </subcellularLocation>
</comment>
<evidence type="ECO:0000256" key="2">
    <source>
        <dbReference type="ARBA" id="ARBA00010752"/>
    </source>
</evidence>
<dbReference type="EMBL" id="PGFE01000005">
    <property type="protein sequence ID" value="PJJ69148.1"/>
    <property type="molecule type" value="Genomic_DNA"/>
</dbReference>
<comment type="similarity">
    <text evidence="2 10">Belongs to the beta sliding clamp family.</text>
</comment>
<dbReference type="FunFam" id="3.10.150.10:FF:000005">
    <property type="entry name" value="Beta sliding clamp"/>
    <property type="match status" value="1"/>
</dbReference>
<feature type="domain" description="DNA polymerase III beta sliding clamp C-terminal" evidence="13">
    <location>
        <begin position="248"/>
        <end position="355"/>
    </location>
</feature>
<protein>
    <recommendedName>
        <fullName evidence="3 10">Beta sliding clamp</fullName>
    </recommendedName>
</protein>
<dbReference type="GO" id="GO:0042802">
    <property type="term" value="F:identical protein binding"/>
    <property type="evidence" value="ECO:0007669"/>
    <property type="project" value="UniProtKB-ARBA"/>
</dbReference>
<dbReference type="RefSeq" id="WP_100423773.1">
    <property type="nucleotide sequence ID" value="NZ_BOOX01000005.1"/>
</dbReference>
<dbReference type="InterPro" id="IPR046938">
    <property type="entry name" value="DNA_clamp_sf"/>
</dbReference>
<evidence type="ECO:0000313" key="15">
    <source>
        <dbReference type="Proteomes" id="UP000231693"/>
    </source>
</evidence>
<dbReference type="InterPro" id="IPR022637">
    <property type="entry name" value="DNA_polIII_beta_cen"/>
</dbReference>
<dbReference type="Proteomes" id="UP000231693">
    <property type="component" value="Unassembled WGS sequence"/>
</dbReference>
<evidence type="ECO:0000256" key="4">
    <source>
        <dbReference type="ARBA" id="ARBA00022490"/>
    </source>
</evidence>
<keyword evidence="7 10" id="KW-0235">DNA replication</keyword>
<dbReference type="GO" id="GO:0008408">
    <property type="term" value="F:3'-5' exonuclease activity"/>
    <property type="evidence" value="ECO:0007669"/>
    <property type="project" value="InterPro"/>
</dbReference>
<dbReference type="GO" id="GO:0003887">
    <property type="term" value="F:DNA-directed DNA polymerase activity"/>
    <property type="evidence" value="ECO:0007669"/>
    <property type="project" value="UniProtKB-UniRule"/>
</dbReference>
<dbReference type="SMART" id="SM00480">
    <property type="entry name" value="POL3Bc"/>
    <property type="match status" value="1"/>
</dbReference>
<evidence type="ECO:0000259" key="11">
    <source>
        <dbReference type="Pfam" id="PF00712"/>
    </source>
</evidence>
<dbReference type="FunFam" id="3.10.150.10:FF:000001">
    <property type="entry name" value="Beta sliding clamp"/>
    <property type="match status" value="1"/>
</dbReference>
<comment type="caution">
    <text evidence="14">The sequence shown here is derived from an EMBL/GenBank/DDBJ whole genome shotgun (WGS) entry which is preliminary data.</text>
</comment>
<dbReference type="Pfam" id="PF02768">
    <property type="entry name" value="DNA_pol3_beta_3"/>
    <property type="match status" value="1"/>
</dbReference>